<gene>
    <name evidence="2" type="ORF">BIY21_13055</name>
    <name evidence="3" type="ORF">EGH82_01665</name>
</gene>
<dbReference type="Proteomes" id="UP000278792">
    <property type="component" value="Unassembled WGS sequence"/>
</dbReference>
<accession>A0A3N3E5S6</accession>
<dbReference type="RefSeq" id="WP_075649705.1">
    <property type="nucleotide sequence ID" value="NZ_AP019658.1"/>
</dbReference>
<evidence type="ECO:0000313" key="3">
    <source>
        <dbReference type="EMBL" id="ROV62091.1"/>
    </source>
</evidence>
<dbReference type="EMBL" id="RKIK01000003">
    <property type="protein sequence ID" value="ROV62091.1"/>
    <property type="molecule type" value="Genomic_DNA"/>
</dbReference>
<keyword evidence="1" id="KW-1133">Transmembrane helix</keyword>
<feature type="transmembrane region" description="Helical" evidence="1">
    <location>
        <begin position="6"/>
        <end position="31"/>
    </location>
</feature>
<dbReference type="EMBL" id="MJMI01000094">
    <property type="protein sequence ID" value="OLQ91589.1"/>
    <property type="molecule type" value="Genomic_DNA"/>
</dbReference>
<reference evidence="2 4" key="1">
    <citation type="submission" date="2016-09" db="EMBL/GenBank/DDBJ databases">
        <title>Genomic Taxonomy of the Vibrionaceae.</title>
        <authorList>
            <person name="Gonzalez-Castillo A."/>
            <person name="Gomez-Gil B."/>
            <person name="Enciso-Ibarra K."/>
        </authorList>
    </citation>
    <scope>NUCLEOTIDE SEQUENCE [LARGE SCALE GENOMIC DNA]</scope>
    <source>
        <strain evidence="2 4">CAIM 1731</strain>
    </source>
</reference>
<proteinExistence type="predicted"/>
<name>A0A3N3E5S6_9VIBR</name>
<comment type="caution">
    <text evidence="3">The sequence shown here is derived from an EMBL/GenBank/DDBJ whole genome shotgun (WGS) entry which is preliminary data.</text>
</comment>
<evidence type="ECO:0008006" key="6">
    <source>
        <dbReference type="Google" id="ProtNLM"/>
    </source>
</evidence>
<dbReference type="OrthoDB" id="5878967at2"/>
<evidence type="ECO:0000313" key="4">
    <source>
        <dbReference type="Proteomes" id="UP000186206"/>
    </source>
</evidence>
<keyword evidence="4" id="KW-1185">Reference proteome</keyword>
<sequence>MTRVLTTFIALITGFFVLIGSLLIAIPLTILGAITGRRLVKAAEKAQFTQAHQATNHAHVIEGEFEEVRK</sequence>
<protein>
    <recommendedName>
        <fullName evidence="6">Hydroxylamine reductase</fullName>
    </recommendedName>
</protein>
<evidence type="ECO:0000313" key="5">
    <source>
        <dbReference type="Proteomes" id="UP000278792"/>
    </source>
</evidence>
<keyword evidence="1" id="KW-0472">Membrane</keyword>
<evidence type="ECO:0000256" key="1">
    <source>
        <dbReference type="SAM" id="Phobius"/>
    </source>
</evidence>
<reference evidence="3 5" key="2">
    <citation type="submission" date="2018-11" db="EMBL/GenBank/DDBJ databases">
        <title>Vibrio ponticus strain CAIM 1751 pathogenic for the snapper Lutjanus guttatus.</title>
        <authorList>
            <person name="Soto-Rodriguez S."/>
            <person name="Lozano-Olvera R."/>
            <person name="Gomez-Gil B."/>
        </authorList>
    </citation>
    <scope>NUCLEOTIDE SEQUENCE [LARGE SCALE GENOMIC DNA]</scope>
    <source>
        <strain evidence="3 5">CAIM 1751</strain>
    </source>
</reference>
<organism evidence="3 5">
    <name type="scientific">Vibrio ponticus</name>
    <dbReference type="NCBI Taxonomy" id="265668"/>
    <lineage>
        <taxon>Bacteria</taxon>
        <taxon>Pseudomonadati</taxon>
        <taxon>Pseudomonadota</taxon>
        <taxon>Gammaproteobacteria</taxon>
        <taxon>Vibrionales</taxon>
        <taxon>Vibrionaceae</taxon>
        <taxon>Vibrio</taxon>
    </lineage>
</organism>
<dbReference type="AlphaFoldDB" id="A0A3N3E5S6"/>
<dbReference type="Proteomes" id="UP000186206">
    <property type="component" value="Unassembled WGS sequence"/>
</dbReference>
<evidence type="ECO:0000313" key="2">
    <source>
        <dbReference type="EMBL" id="OLQ91589.1"/>
    </source>
</evidence>
<keyword evidence="1" id="KW-0812">Transmembrane</keyword>